<dbReference type="Gene3D" id="3.90.70.10">
    <property type="entry name" value="Cysteine proteinases"/>
    <property type="match status" value="1"/>
</dbReference>
<dbReference type="InterPro" id="IPR025493">
    <property type="entry name" value="DUF4384"/>
</dbReference>
<keyword evidence="4" id="KW-1185">Reference proteome</keyword>
<evidence type="ECO:0000313" key="3">
    <source>
        <dbReference type="EMBL" id="MET3731379.1"/>
    </source>
</evidence>
<sequence length="471" mass="53272">MKLKFSGILSFFVIIVWAQTPYSTGLIMDDKAYDNTPLKARNVGFQDVVADITSVSLKEFVPEIKNQGYYGTCVGWSTAYYGRSILESRMNNSKSDSKLFSPLFTYMQSNVDDDYNCQGGAYINRALKSMVEDGSAFFSDFDDSCGDEISTSVVEKAKEYRIKDFTRLYGASESKEVKIESVKRSLANGNPVIIGFLVENAFYYAKNLYEPEEMGVGGHAMCVVGYDDDKYGGAFEIVNSWGTDWGNSGYIWVRYDDFVNYTRYAFEMIPQTKVEKRNLAGKLKMMLQDGSEMTVTKGNGGYGKSVLGWQEVVVDKEIQSAGDYQTQKTFPEGTRYRMYVEVEKPSYVYVFAADSNGQNGILFPHDKNISPFINYDNTEVIIPGEKHWFRLGGQVNSDYSIVLFSEDRIEVEEVKNQLDTLDGDLLDKLYLIFKDKLIAKENIKLSEGEIAFEATYSSGSMVLMLLEIKRN</sequence>
<protein>
    <recommendedName>
        <fullName evidence="2">Peptidase C1A papain C-terminal domain-containing protein</fullName>
    </recommendedName>
</protein>
<dbReference type="EMBL" id="JBEPMO010000004">
    <property type="protein sequence ID" value="MET3731379.1"/>
    <property type="molecule type" value="Genomic_DNA"/>
</dbReference>
<comment type="similarity">
    <text evidence="1">Belongs to the peptidase C1 family.</text>
</comment>
<feature type="domain" description="Peptidase C1A papain C-terminal" evidence="2">
    <location>
        <begin position="48"/>
        <end position="272"/>
    </location>
</feature>
<dbReference type="SMART" id="SM00645">
    <property type="entry name" value="Pept_C1"/>
    <property type="match status" value="1"/>
</dbReference>
<accession>A0ABV2LTD6</accession>
<evidence type="ECO:0000259" key="2">
    <source>
        <dbReference type="SMART" id="SM00645"/>
    </source>
</evidence>
<dbReference type="Pfam" id="PF00112">
    <property type="entry name" value="Peptidase_C1"/>
    <property type="match status" value="1"/>
</dbReference>
<dbReference type="Pfam" id="PF14326">
    <property type="entry name" value="DUF4384"/>
    <property type="match status" value="1"/>
</dbReference>
<dbReference type="PANTHER" id="PTHR12411">
    <property type="entry name" value="CYSTEINE PROTEASE FAMILY C1-RELATED"/>
    <property type="match status" value="1"/>
</dbReference>
<dbReference type="Proteomes" id="UP001549146">
    <property type="component" value="Unassembled WGS sequence"/>
</dbReference>
<dbReference type="InterPro" id="IPR000668">
    <property type="entry name" value="Peptidase_C1A_C"/>
</dbReference>
<evidence type="ECO:0000256" key="1">
    <source>
        <dbReference type="ARBA" id="ARBA00008455"/>
    </source>
</evidence>
<gene>
    <name evidence="3" type="ORF">ABID46_000948</name>
</gene>
<reference evidence="3 4" key="1">
    <citation type="submission" date="2024-06" db="EMBL/GenBank/DDBJ databases">
        <title>Genomic Encyclopedia of Type Strains, Phase IV (KMG-IV): sequencing the most valuable type-strain genomes for metagenomic binning, comparative biology and taxonomic classification.</title>
        <authorList>
            <person name="Goeker M."/>
        </authorList>
    </citation>
    <scope>NUCLEOTIDE SEQUENCE [LARGE SCALE GENOMIC DNA]</scope>
    <source>
        <strain evidence="3 4">DSM 29388</strain>
    </source>
</reference>
<dbReference type="RefSeq" id="WP_354507586.1">
    <property type="nucleotide sequence ID" value="NZ_JBEPMO010000004.1"/>
</dbReference>
<comment type="caution">
    <text evidence="3">The sequence shown here is derived from an EMBL/GenBank/DDBJ whole genome shotgun (WGS) entry which is preliminary data.</text>
</comment>
<dbReference type="CDD" id="cd02619">
    <property type="entry name" value="Peptidase_C1"/>
    <property type="match status" value="1"/>
</dbReference>
<dbReference type="PROSITE" id="PS00639">
    <property type="entry name" value="THIOL_PROTEASE_HIS"/>
    <property type="match status" value="1"/>
</dbReference>
<dbReference type="SUPFAM" id="SSF54001">
    <property type="entry name" value="Cysteine proteinases"/>
    <property type="match status" value="1"/>
</dbReference>
<dbReference type="InterPro" id="IPR013128">
    <property type="entry name" value="Peptidase_C1A"/>
</dbReference>
<dbReference type="InterPro" id="IPR025660">
    <property type="entry name" value="Pept_his_AS"/>
</dbReference>
<name>A0ABV2LTD6_9FLAO</name>
<organism evidence="3 4">
    <name type="scientific">Moheibacter stercoris</name>
    <dbReference type="NCBI Taxonomy" id="1628251"/>
    <lineage>
        <taxon>Bacteria</taxon>
        <taxon>Pseudomonadati</taxon>
        <taxon>Bacteroidota</taxon>
        <taxon>Flavobacteriia</taxon>
        <taxon>Flavobacteriales</taxon>
        <taxon>Weeksellaceae</taxon>
        <taxon>Moheibacter</taxon>
    </lineage>
</organism>
<evidence type="ECO:0000313" key="4">
    <source>
        <dbReference type="Proteomes" id="UP001549146"/>
    </source>
</evidence>
<dbReference type="InterPro" id="IPR038765">
    <property type="entry name" value="Papain-like_cys_pep_sf"/>
</dbReference>
<proteinExistence type="inferred from homology"/>